<evidence type="ECO:0000256" key="2">
    <source>
        <dbReference type="SAM" id="MobiDB-lite"/>
    </source>
</evidence>
<dbReference type="SMART" id="SM00854">
    <property type="entry name" value="PGA_cap"/>
    <property type="match status" value="1"/>
</dbReference>
<name>A0A1H2RX24_9BACI</name>
<comment type="similarity">
    <text evidence="1">Belongs to the CapA family.</text>
</comment>
<evidence type="ECO:0000256" key="3">
    <source>
        <dbReference type="SAM" id="SignalP"/>
    </source>
</evidence>
<feature type="domain" description="Capsule synthesis protein CapA" evidence="4">
    <location>
        <begin position="64"/>
        <end position="309"/>
    </location>
</feature>
<dbReference type="Proteomes" id="UP000199488">
    <property type="component" value="Unassembled WGS sequence"/>
</dbReference>
<dbReference type="InterPro" id="IPR029052">
    <property type="entry name" value="Metallo-depent_PP-like"/>
</dbReference>
<proteinExistence type="inferred from homology"/>
<dbReference type="Pfam" id="PF09587">
    <property type="entry name" value="PGA_cap"/>
    <property type="match status" value="1"/>
</dbReference>
<dbReference type="SUPFAM" id="SSF56300">
    <property type="entry name" value="Metallo-dependent phosphatases"/>
    <property type="match status" value="1"/>
</dbReference>
<dbReference type="RefSeq" id="WP_091611753.1">
    <property type="nucleotide sequence ID" value="NZ_FNNC01000001.1"/>
</dbReference>
<evidence type="ECO:0000313" key="5">
    <source>
        <dbReference type="EMBL" id="SDW23324.1"/>
    </source>
</evidence>
<gene>
    <name evidence="5" type="ORF">SAMN05421781_0927</name>
</gene>
<feature type="signal peptide" evidence="3">
    <location>
        <begin position="1"/>
        <end position="21"/>
    </location>
</feature>
<accession>A0A1H2RX24</accession>
<dbReference type="InterPro" id="IPR019079">
    <property type="entry name" value="Capsule_synth_CapA"/>
</dbReference>
<dbReference type="CDD" id="cd07381">
    <property type="entry name" value="MPP_CapA"/>
    <property type="match status" value="1"/>
</dbReference>
<dbReference type="STRING" id="1122204.SAMN05421781_0927"/>
<dbReference type="Gene3D" id="3.60.21.10">
    <property type="match status" value="1"/>
</dbReference>
<sequence>MRKLYFGLTCGVFLLSGCSSAQESTGENENSEAQSENSEAQNENSEEQTEEAPAKQEQEDESVTIGAAGDVLLHGRVYKRMEEDGEYDFTPALKAVTPMLEEPDYTIVNQESIPGGEELGLSAYPSFNSPYAIVDDLQDAGVDMLSGANNHTLDRGMDAVNNAINHYEQTGMDYVGVYKDEEDAERQRIVDVKDVDMGVLSYTYGLNGIEVPEGHEYVVQKIDKEQIQEDVEAMRDDADVVVVNMHWGDEYERLPNEEQKELAQFLADLEVDVVIGHHPHVLQPMEWVEGEEGNETLVYYSLGNFYSGQDTDYTDTGGIATFEVEKDGEDVKVTEPNIDFTQVVPGPEDQYTVKPMAEADHPAEGGETEQELREHVYQWIEDQE</sequence>
<evidence type="ECO:0000259" key="4">
    <source>
        <dbReference type="SMART" id="SM00854"/>
    </source>
</evidence>
<dbReference type="EMBL" id="FNNC01000001">
    <property type="protein sequence ID" value="SDW23324.1"/>
    <property type="molecule type" value="Genomic_DNA"/>
</dbReference>
<feature type="compositionally biased region" description="Low complexity" evidence="2">
    <location>
        <begin position="27"/>
        <end position="43"/>
    </location>
</feature>
<keyword evidence="3" id="KW-0732">Signal</keyword>
<reference evidence="5 6" key="1">
    <citation type="submission" date="2016-10" db="EMBL/GenBank/DDBJ databases">
        <authorList>
            <person name="de Groot N.N."/>
        </authorList>
    </citation>
    <scope>NUCLEOTIDE SEQUENCE [LARGE SCALE GENOMIC DNA]</scope>
    <source>
        <strain evidence="5 6">DSM 23126</strain>
    </source>
</reference>
<feature type="chain" id="PRO_5011478979" evidence="3">
    <location>
        <begin position="22"/>
        <end position="384"/>
    </location>
</feature>
<dbReference type="InterPro" id="IPR052169">
    <property type="entry name" value="CW_Biosynth-Accessory"/>
</dbReference>
<dbReference type="OrthoDB" id="9810906at2"/>
<dbReference type="PANTHER" id="PTHR33393">
    <property type="entry name" value="POLYGLUTAMINE SYNTHESIS ACCESSORY PROTEIN RV0574C-RELATED"/>
    <property type="match status" value="1"/>
</dbReference>
<evidence type="ECO:0000256" key="1">
    <source>
        <dbReference type="ARBA" id="ARBA00005662"/>
    </source>
</evidence>
<protein>
    <submittedName>
        <fullName evidence="5">Poly-gamma-glutamate synthesis protein (Capsule biosynthesis protein)</fullName>
    </submittedName>
</protein>
<organism evidence="5 6">
    <name type="scientific">Marinococcus luteus</name>
    <dbReference type="NCBI Taxonomy" id="1122204"/>
    <lineage>
        <taxon>Bacteria</taxon>
        <taxon>Bacillati</taxon>
        <taxon>Bacillota</taxon>
        <taxon>Bacilli</taxon>
        <taxon>Bacillales</taxon>
        <taxon>Bacillaceae</taxon>
        <taxon>Marinococcus</taxon>
    </lineage>
</organism>
<dbReference type="PROSITE" id="PS51257">
    <property type="entry name" value="PROKAR_LIPOPROTEIN"/>
    <property type="match status" value="1"/>
</dbReference>
<evidence type="ECO:0000313" key="6">
    <source>
        <dbReference type="Proteomes" id="UP000199488"/>
    </source>
</evidence>
<feature type="region of interest" description="Disordered" evidence="2">
    <location>
        <begin position="21"/>
        <end position="66"/>
    </location>
</feature>
<dbReference type="PANTHER" id="PTHR33393:SF12">
    <property type="entry name" value="CAPSULE BIOSYNTHESIS PROTEIN CAPA"/>
    <property type="match status" value="1"/>
</dbReference>
<keyword evidence="6" id="KW-1185">Reference proteome</keyword>
<dbReference type="AlphaFoldDB" id="A0A1H2RX24"/>